<evidence type="ECO:0000313" key="1">
    <source>
        <dbReference type="EMBL" id="SPS01521.1"/>
    </source>
</evidence>
<protein>
    <submittedName>
        <fullName evidence="1">Uncharacterized protein</fullName>
    </submittedName>
</protein>
<accession>A0A375JA99</accession>
<evidence type="ECO:0000313" key="2">
    <source>
        <dbReference type="Proteomes" id="UP000256805"/>
    </source>
</evidence>
<organism evidence="1 2">
    <name type="scientific">Cupriavidus taiwanensis</name>
    <dbReference type="NCBI Taxonomy" id="164546"/>
    <lineage>
        <taxon>Bacteria</taxon>
        <taxon>Pseudomonadati</taxon>
        <taxon>Pseudomonadota</taxon>
        <taxon>Betaproteobacteria</taxon>
        <taxon>Burkholderiales</taxon>
        <taxon>Burkholderiaceae</taxon>
        <taxon>Cupriavidus</taxon>
    </lineage>
</organism>
<sequence length="81" mass="9016">MVSLADGIIMFSNSEGQILRNAQGAARAAMFRHPGGDFQYLLSELVRACQNGRTSDILPHYRYVLGAHMTSSVQCQYYPFS</sequence>
<proteinExistence type="predicted"/>
<dbReference type="EMBL" id="OVTA01000045">
    <property type="protein sequence ID" value="SPS01521.1"/>
    <property type="molecule type" value="Genomic_DNA"/>
</dbReference>
<dbReference type="Proteomes" id="UP000256805">
    <property type="component" value="Unassembled WGS sequence"/>
</dbReference>
<dbReference type="AlphaFoldDB" id="A0A375JA99"/>
<name>A0A375JA99_9BURK</name>
<gene>
    <name evidence="1" type="ORF">CBM2634_B40023</name>
</gene>
<reference evidence="1 2" key="1">
    <citation type="submission" date="2018-01" db="EMBL/GenBank/DDBJ databases">
        <authorList>
            <person name="Gaut B.S."/>
            <person name="Morton B.R."/>
            <person name="Clegg M.T."/>
            <person name="Duvall M.R."/>
        </authorList>
    </citation>
    <scope>NUCLEOTIDE SEQUENCE [LARGE SCALE GENOMIC DNA]</scope>
    <source>
        <strain evidence="1">Cupriavidus taiwanensis cmp 52</strain>
    </source>
</reference>